<evidence type="ECO:0000313" key="4">
    <source>
        <dbReference type="Proteomes" id="UP001195483"/>
    </source>
</evidence>
<dbReference type="Pfam" id="PF00622">
    <property type="entry name" value="SPRY"/>
    <property type="match status" value="1"/>
</dbReference>
<dbReference type="InterPro" id="IPR035766">
    <property type="entry name" value="SPRYD7"/>
</dbReference>
<keyword evidence="4" id="KW-1185">Reference proteome</keyword>
<dbReference type="CDD" id="cd12880">
    <property type="entry name" value="SPRYD7"/>
    <property type="match status" value="1"/>
</dbReference>
<dbReference type="AlphaFoldDB" id="A0AAE0W618"/>
<organism evidence="3 4">
    <name type="scientific">Potamilus streckersoni</name>
    <dbReference type="NCBI Taxonomy" id="2493646"/>
    <lineage>
        <taxon>Eukaryota</taxon>
        <taxon>Metazoa</taxon>
        <taxon>Spiralia</taxon>
        <taxon>Lophotrochozoa</taxon>
        <taxon>Mollusca</taxon>
        <taxon>Bivalvia</taxon>
        <taxon>Autobranchia</taxon>
        <taxon>Heteroconchia</taxon>
        <taxon>Palaeoheterodonta</taxon>
        <taxon>Unionida</taxon>
        <taxon>Unionoidea</taxon>
        <taxon>Unionidae</taxon>
        <taxon>Ambleminae</taxon>
        <taxon>Lampsilini</taxon>
        <taxon>Potamilus</taxon>
    </lineage>
</organism>
<evidence type="ECO:0000313" key="3">
    <source>
        <dbReference type="EMBL" id="KAK3601727.1"/>
    </source>
</evidence>
<dbReference type="InterPro" id="IPR013320">
    <property type="entry name" value="ConA-like_dom_sf"/>
</dbReference>
<reference evidence="3" key="3">
    <citation type="submission" date="2023-05" db="EMBL/GenBank/DDBJ databases">
        <authorList>
            <person name="Smith C.H."/>
        </authorList>
    </citation>
    <scope>NUCLEOTIDE SEQUENCE</scope>
    <source>
        <strain evidence="3">CHS0354</strain>
        <tissue evidence="3">Mantle</tissue>
    </source>
</reference>
<accession>A0AAE0W618</accession>
<dbReference type="SUPFAM" id="SSF49899">
    <property type="entry name" value="Concanavalin A-like lectins/glucanases"/>
    <property type="match status" value="1"/>
</dbReference>
<evidence type="ECO:0000259" key="2">
    <source>
        <dbReference type="PROSITE" id="PS50188"/>
    </source>
</evidence>
<proteinExistence type="predicted"/>
<name>A0AAE0W618_9BIVA</name>
<dbReference type="Gene3D" id="2.60.120.920">
    <property type="match status" value="1"/>
</dbReference>
<dbReference type="PANTHER" id="PTHR20951">
    <property type="entry name" value="C13ORF1 PROTEIN-RELATED"/>
    <property type="match status" value="1"/>
</dbReference>
<feature type="domain" description="B30.2/SPRY" evidence="2">
    <location>
        <begin position="3"/>
        <end position="182"/>
    </location>
</feature>
<reference evidence="3" key="1">
    <citation type="journal article" date="2021" name="Genome Biol. Evol.">
        <title>A High-Quality Reference Genome for a Parasitic Bivalve with Doubly Uniparental Inheritance (Bivalvia: Unionida).</title>
        <authorList>
            <person name="Smith C.H."/>
        </authorList>
    </citation>
    <scope>NUCLEOTIDE SEQUENCE</scope>
    <source>
        <strain evidence="3">CHS0354</strain>
    </source>
</reference>
<dbReference type="PANTHER" id="PTHR20951:SF2">
    <property type="entry name" value="SPRY DOMAIN-CONTAINING PROTEIN 7"/>
    <property type="match status" value="1"/>
</dbReference>
<sequence>MAASFCCLRCWNGTNFNTNHVRLKELPAVMLDTTYMGNDVVIVKNGRRICGTGAALSNAPIAQDKAYFEIKVQSTGKWGVGLATRKCSVNKIPLGEDTESWVLRQDGKIFYKNEEIGKLSEVLQEGDVVGVTYDHIELNFFLNGRPVNCPVRGIKGTIFPAFYVDDGAVLDVHFTNFYHTPPDGFDSILIEQSLL</sequence>
<dbReference type="SMART" id="SM00449">
    <property type="entry name" value="SPRY"/>
    <property type="match status" value="1"/>
</dbReference>
<dbReference type="EMBL" id="JAEAOA010001004">
    <property type="protein sequence ID" value="KAK3601727.1"/>
    <property type="molecule type" value="Genomic_DNA"/>
</dbReference>
<comment type="caution">
    <text evidence="3">The sequence shown here is derived from an EMBL/GenBank/DDBJ whole genome shotgun (WGS) entry which is preliminary data.</text>
</comment>
<evidence type="ECO:0000256" key="1">
    <source>
        <dbReference type="ARBA" id="ARBA00021772"/>
    </source>
</evidence>
<protein>
    <recommendedName>
        <fullName evidence="1">SPRY domain-containing protein 7</fullName>
    </recommendedName>
</protein>
<dbReference type="InterPro" id="IPR003877">
    <property type="entry name" value="SPRY_dom"/>
</dbReference>
<gene>
    <name evidence="3" type="ORF">CHS0354_016087</name>
</gene>
<dbReference type="InterPro" id="IPR043136">
    <property type="entry name" value="B30.2/SPRY_sf"/>
</dbReference>
<dbReference type="InterPro" id="IPR001870">
    <property type="entry name" value="B30.2/SPRY"/>
</dbReference>
<dbReference type="PROSITE" id="PS50188">
    <property type="entry name" value="B302_SPRY"/>
    <property type="match status" value="1"/>
</dbReference>
<dbReference type="Proteomes" id="UP001195483">
    <property type="component" value="Unassembled WGS sequence"/>
</dbReference>
<reference evidence="3" key="2">
    <citation type="journal article" date="2021" name="Genome Biol. Evol.">
        <title>Developing a high-quality reference genome for a parasitic bivalve with doubly uniparental inheritance (Bivalvia: Unionida).</title>
        <authorList>
            <person name="Smith C.H."/>
        </authorList>
    </citation>
    <scope>NUCLEOTIDE SEQUENCE</scope>
    <source>
        <strain evidence="3">CHS0354</strain>
        <tissue evidence="3">Mantle</tissue>
    </source>
</reference>